<dbReference type="AlphaFoldDB" id="A0A0A8YNP8"/>
<dbReference type="EMBL" id="GBRH01270487">
    <property type="protein sequence ID" value="JAD27408.1"/>
    <property type="molecule type" value="Transcribed_RNA"/>
</dbReference>
<accession>A0A0A8YNP8</accession>
<organism evidence="1">
    <name type="scientific">Arundo donax</name>
    <name type="common">Giant reed</name>
    <name type="synonym">Donax arundinaceus</name>
    <dbReference type="NCBI Taxonomy" id="35708"/>
    <lineage>
        <taxon>Eukaryota</taxon>
        <taxon>Viridiplantae</taxon>
        <taxon>Streptophyta</taxon>
        <taxon>Embryophyta</taxon>
        <taxon>Tracheophyta</taxon>
        <taxon>Spermatophyta</taxon>
        <taxon>Magnoliopsida</taxon>
        <taxon>Liliopsida</taxon>
        <taxon>Poales</taxon>
        <taxon>Poaceae</taxon>
        <taxon>PACMAD clade</taxon>
        <taxon>Arundinoideae</taxon>
        <taxon>Arundineae</taxon>
        <taxon>Arundo</taxon>
    </lineage>
</organism>
<reference evidence="1" key="2">
    <citation type="journal article" date="2015" name="Data Brief">
        <title>Shoot transcriptome of the giant reed, Arundo donax.</title>
        <authorList>
            <person name="Barrero R.A."/>
            <person name="Guerrero F.D."/>
            <person name="Moolhuijzen P."/>
            <person name="Goolsby J.A."/>
            <person name="Tidwell J."/>
            <person name="Bellgard S.E."/>
            <person name="Bellgard M.I."/>
        </authorList>
    </citation>
    <scope>NUCLEOTIDE SEQUENCE</scope>
    <source>
        <tissue evidence="1">Shoot tissue taken approximately 20 cm above the soil surface</tissue>
    </source>
</reference>
<evidence type="ECO:0000313" key="1">
    <source>
        <dbReference type="EMBL" id="JAD27408.1"/>
    </source>
</evidence>
<proteinExistence type="predicted"/>
<sequence>MINMTVYACTRKDNVGTSYIGMTR</sequence>
<reference evidence="1" key="1">
    <citation type="submission" date="2014-09" db="EMBL/GenBank/DDBJ databases">
        <authorList>
            <person name="Magalhaes I.L.F."/>
            <person name="Oliveira U."/>
            <person name="Santos F.R."/>
            <person name="Vidigal T.H.D.A."/>
            <person name="Brescovit A.D."/>
            <person name="Santos A.J."/>
        </authorList>
    </citation>
    <scope>NUCLEOTIDE SEQUENCE</scope>
    <source>
        <tissue evidence="1">Shoot tissue taken approximately 20 cm above the soil surface</tissue>
    </source>
</reference>
<protein>
    <submittedName>
        <fullName evidence="1">Uncharacterized protein</fullName>
    </submittedName>
</protein>
<name>A0A0A8YNP8_ARUDO</name>